<dbReference type="Pfam" id="PF02690">
    <property type="entry name" value="Na_Pi_cotrans"/>
    <property type="match status" value="2"/>
</dbReference>
<reference evidence="8" key="1">
    <citation type="submission" date="2016-12" db="EMBL/GenBank/DDBJ databases">
        <authorList>
            <person name="Varghese N."/>
            <person name="Submissions S."/>
        </authorList>
    </citation>
    <scope>NUCLEOTIDE SEQUENCE [LARGE SCALE GENOMIC DNA]</scope>
    <source>
        <strain evidence="8">DSM 25035</strain>
    </source>
</reference>
<dbReference type="Proteomes" id="UP000184609">
    <property type="component" value="Unassembled WGS sequence"/>
</dbReference>
<feature type="transmembrane region" description="Helical" evidence="6">
    <location>
        <begin position="223"/>
        <end position="248"/>
    </location>
</feature>
<dbReference type="PANTHER" id="PTHR10010">
    <property type="entry name" value="SOLUTE CARRIER FAMILY 34 SODIUM PHOSPHATE , MEMBER 2-RELATED"/>
    <property type="match status" value="1"/>
</dbReference>
<gene>
    <name evidence="7" type="ORF">SAMN04488108_1580</name>
</gene>
<dbReference type="GO" id="GO:0044341">
    <property type="term" value="P:sodium-dependent phosphate transport"/>
    <property type="evidence" value="ECO:0007669"/>
    <property type="project" value="InterPro"/>
</dbReference>
<evidence type="ECO:0000313" key="8">
    <source>
        <dbReference type="Proteomes" id="UP000184609"/>
    </source>
</evidence>
<dbReference type="STRING" id="1073327.SAMN04488108_1580"/>
<keyword evidence="8" id="KW-1185">Reference proteome</keyword>
<evidence type="ECO:0000256" key="6">
    <source>
        <dbReference type="SAM" id="Phobius"/>
    </source>
</evidence>
<dbReference type="PANTHER" id="PTHR10010:SF46">
    <property type="entry name" value="SODIUM-DEPENDENT PHOSPHATE TRANSPORT PROTEIN 2B"/>
    <property type="match status" value="1"/>
</dbReference>
<dbReference type="EMBL" id="FRXN01000002">
    <property type="protein sequence ID" value="SHO61800.1"/>
    <property type="molecule type" value="Genomic_DNA"/>
</dbReference>
<dbReference type="GO" id="GO:0005436">
    <property type="term" value="F:sodium:phosphate symporter activity"/>
    <property type="evidence" value="ECO:0007669"/>
    <property type="project" value="InterPro"/>
</dbReference>
<feature type="transmembrane region" description="Helical" evidence="6">
    <location>
        <begin position="260"/>
        <end position="278"/>
    </location>
</feature>
<evidence type="ECO:0000256" key="4">
    <source>
        <dbReference type="ARBA" id="ARBA00022989"/>
    </source>
</evidence>
<evidence type="ECO:0000256" key="5">
    <source>
        <dbReference type="ARBA" id="ARBA00023136"/>
    </source>
</evidence>
<accession>A0A1M7ZAH3</accession>
<feature type="transmembrane region" description="Helical" evidence="6">
    <location>
        <begin position="78"/>
        <end position="99"/>
    </location>
</feature>
<protein>
    <submittedName>
        <fullName evidence="7">Solute carrier family 34 (Sodium-dependent phosphate cotransporter)</fullName>
    </submittedName>
</protein>
<keyword evidence="2" id="KW-1003">Cell membrane</keyword>
<feature type="transmembrane region" description="Helical" evidence="6">
    <location>
        <begin position="178"/>
        <end position="203"/>
    </location>
</feature>
<keyword evidence="3 6" id="KW-0812">Transmembrane</keyword>
<comment type="subcellular location">
    <subcellularLocation>
        <location evidence="1">Cell membrane</location>
        <topology evidence="1">Multi-pass membrane protein</topology>
    </subcellularLocation>
</comment>
<dbReference type="InterPro" id="IPR003841">
    <property type="entry name" value="Na/Pi_transpt"/>
</dbReference>
<evidence type="ECO:0000313" key="7">
    <source>
        <dbReference type="EMBL" id="SHO61800.1"/>
    </source>
</evidence>
<evidence type="ECO:0000256" key="2">
    <source>
        <dbReference type="ARBA" id="ARBA00022475"/>
    </source>
</evidence>
<name>A0A1M7ZAH3_9BACT</name>
<dbReference type="NCBIfam" id="NF037997">
    <property type="entry name" value="Na_Pi_symport"/>
    <property type="match status" value="2"/>
</dbReference>
<feature type="transmembrane region" description="Helical" evidence="6">
    <location>
        <begin position="327"/>
        <end position="347"/>
    </location>
</feature>
<evidence type="ECO:0000256" key="3">
    <source>
        <dbReference type="ARBA" id="ARBA00022692"/>
    </source>
</evidence>
<dbReference type="GO" id="GO:0005886">
    <property type="term" value="C:plasma membrane"/>
    <property type="evidence" value="ECO:0007669"/>
    <property type="project" value="UniProtKB-SubCell"/>
</dbReference>
<keyword evidence="4 6" id="KW-1133">Transmembrane helix</keyword>
<organism evidence="7 8">
    <name type="scientific">Algoriphagus zhangzhouensis</name>
    <dbReference type="NCBI Taxonomy" id="1073327"/>
    <lineage>
        <taxon>Bacteria</taxon>
        <taxon>Pseudomonadati</taxon>
        <taxon>Bacteroidota</taxon>
        <taxon>Cytophagia</taxon>
        <taxon>Cytophagales</taxon>
        <taxon>Cyclobacteriaceae</taxon>
        <taxon>Algoriphagus</taxon>
    </lineage>
</organism>
<keyword evidence="5 6" id="KW-0472">Membrane</keyword>
<feature type="transmembrane region" description="Helical" evidence="6">
    <location>
        <begin position="38"/>
        <end position="66"/>
    </location>
</feature>
<dbReference type="AlphaFoldDB" id="A0A1M7ZAH3"/>
<evidence type="ECO:0000256" key="1">
    <source>
        <dbReference type="ARBA" id="ARBA00004651"/>
    </source>
</evidence>
<feature type="transmembrane region" description="Helical" evidence="6">
    <location>
        <begin position="284"/>
        <end position="307"/>
    </location>
</feature>
<proteinExistence type="predicted"/>
<sequence length="350" mass="38359">MLLALFLFIFSIDLLTVSLSHMNNSVAQDLFQATRNPFISLFIGLLMTALIQSSSTVTASVVAVVAAGNMSLDQAVPMVMGANIGTTLTSTLVSFSYIMKKKEFKRALSAGVVHDIFNIMTVLILLPLELNFRLLSGSAIKLAHFFAPDDNFTGPVVYNKVFTRPVTEWISDTINIPFVTTILAVFIVFAAIKILATSVYKAFVSDSFKEISNMIFKKTWLSFIYGVFFTAAVQSSTVTTSLVVPLVATKKVTLKKAFPFIVGANIGTTITAALAAIYKSEAAIALAIAHFLFNTIGAIIILSFPQLRNLPVRLAIYMGKKSVKSRFLGFAYILLTFFIIPFLLIYFTQD</sequence>